<accession>A0AC34QXB4</accession>
<protein>
    <submittedName>
        <fullName evidence="2">Uncharacterized protein</fullName>
    </submittedName>
</protein>
<proteinExistence type="predicted"/>
<name>A0AC34QXB4_9BILA</name>
<organism evidence="1 2">
    <name type="scientific">Panagrolaimus sp. JU765</name>
    <dbReference type="NCBI Taxonomy" id="591449"/>
    <lineage>
        <taxon>Eukaryota</taxon>
        <taxon>Metazoa</taxon>
        <taxon>Ecdysozoa</taxon>
        <taxon>Nematoda</taxon>
        <taxon>Chromadorea</taxon>
        <taxon>Rhabditida</taxon>
        <taxon>Tylenchina</taxon>
        <taxon>Panagrolaimomorpha</taxon>
        <taxon>Panagrolaimoidea</taxon>
        <taxon>Panagrolaimidae</taxon>
        <taxon>Panagrolaimus</taxon>
    </lineage>
</organism>
<reference evidence="2" key="1">
    <citation type="submission" date="2022-11" db="UniProtKB">
        <authorList>
            <consortium name="WormBaseParasite"/>
        </authorList>
    </citation>
    <scope>IDENTIFICATION</scope>
</reference>
<sequence length="220" mass="24889">MLQFLGLVVFTFFVVNDGQTTETRAIKITFEGISAFSGDAIWKKWEKIPVSEQKCIQTALISSLKAYLGGSQDAVVNTTIIKKMCPKSFQNFQNIYKQLSSKAIKQSVLIREKLTTNVTSAIEDILDTIEAYRQKKELMNDSGKLATVNVIFQELNNLDENDLENLSKIFPEISKISLQNLKAVINDYVKKFNGEQVDQNAAKQRLQTLLNEIHQGFSEK</sequence>
<evidence type="ECO:0000313" key="2">
    <source>
        <dbReference type="WBParaSite" id="JU765_v2.g20037.t1"/>
    </source>
</evidence>
<dbReference type="Proteomes" id="UP000887576">
    <property type="component" value="Unplaced"/>
</dbReference>
<dbReference type="WBParaSite" id="JU765_v2.g20037.t1">
    <property type="protein sequence ID" value="JU765_v2.g20037.t1"/>
    <property type="gene ID" value="JU765_v2.g20037"/>
</dbReference>
<evidence type="ECO:0000313" key="1">
    <source>
        <dbReference type="Proteomes" id="UP000887576"/>
    </source>
</evidence>